<dbReference type="EMBL" id="BGPR01039466">
    <property type="protein sequence ID" value="GBO15423.1"/>
    <property type="molecule type" value="Genomic_DNA"/>
</dbReference>
<evidence type="ECO:0000256" key="1">
    <source>
        <dbReference type="SAM" id="MobiDB-lite"/>
    </source>
</evidence>
<name>A0A4Y2URR7_ARAVE</name>
<gene>
    <name evidence="2" type="ORF">AVEN_202114_1</name>
</gene>
<protein>
    <submittedName>
        <fullName evidence="2">Uncharacterized protein</fullName>
    </submittedName>
</protein>
<organism evidence="2 3">
    <name type="scientific">Araneus ventricosus</name>
    <name type="common">Orbweaver spider</name>
    <name type="synonym">Epeira ventricosa</name>
    <dbReference type="NCBI Taxonomy" id="182803"/>
    <lineage>
        <taxon>Eukaryota</taxon>
        <taxon>Metazoa</taxon>
        <taxon>Ecdysozoa</taxon>
        <taxon>Arthropoda</taxon>
        <taxon>Chelicerata</taxon>
        <taxon>Arachnida</taxon>
        <taxon>Araneae</taxon>
        <taxon>Araneomorphae</taxon>
        <taxon>Entelegynae</taxon>
        <taxon>Araneoidea</taxon>
        <taxon>Araneidae</taxon>
        <taxon>Araneus</taxon>
    </lineage>
</organism>
<proteinExistence type="predicted"/>
<sequence>MVLMNALRHNTGWYLVRKVVFSGFARVSRHHSVENHNQTNVHCLHSVLSINVRKSRSTTRGRLPPPARGARRAECGTSSRTAYSGAFGEPDEVRHTRRESKLNRPEEISILQNFPFKALLNNFRYFFFFS</sequence>
<reference evidence="2 3" key="1">
    <citation type="journal article" date="2019" name="Sci. Rep.">
        <title>Orb-weaving spider Araneus ventricosus genome elucidates the spidroin gene catalogue.</title>
        <authorList>
            <person name="Kono N."/>
            <person name="Nakamura H."/>
            <person name="Ohtoshi R."/>
            <person name="Moran D.A.P."/>
            <person name="Shinohara A."/>
            <person name="Yoshida Y."/>
            <person name="Fujiwara M."/>
            <person name="Mori M."/>
            <person name="Tomita M."/>
            <person name="Arakawa K."/>
        </authorList>
    </citation>
    <scope>NUCLEOTIDE SEQUENCE [LARGE SCALE GENOMIC DNA]</scope>
</reference>
<keyword evidence="3" id="KW-1185">Reference proteome</keyword>
<comment type="caution">
    <text evidence="2">The sequence shown here is derived from an EMBL/GenBank/DDBJ whole genome shotgun (WGS) entry which is preliminary data.</text>
</comment>
<feature type="compositionally biased region" description="Basic and acidic residues" evidence="1">
    <location>
        <begin position="91"/>
        <end position="102"/>
    </location>
</feature>
<dbReference type="AlphaFoldDB" id="A0A4Y2URR7"/>
<evidence type="ECO:0000313" key="2">
    <source>
        <dbReference type="EMBL" id="GBO15423.1"/>
    </source>
</evidence>
<accession>A0A4Y2URR7</accession>
<feature type="region of interest" description="Disordered" evidence="1">
    <location>
        <begin position="55"/>
        <end position="102"/>
    </location>
</feature>
<evidence type="ECO:0000313" key="3">
    <source>
        <dbReference type="Proteomes" id="UP000499080"/>
    </source>
</evidence>
<dbReference type="Proteomes" id="UP000499080">
    <property type="component" value="Unassembled WGS sequence"/>
</dbReference>